<dbReference type="Proteomes" id="UP000076964">
    <property type="component" value="Unassembled WGS sequence"/>
</dbReference>
<dbReference type="Pfam" id="PF22640">
    <property type="entry name" value="ManC_GMP_beta-helix"/>
    <property type="match status" value="1"/>
</dbReference>
<reference evidence="12 13" key="1">
    <citation type="submission" date="2016-02" db="EMBL/GenBank/DDBJ databases">
        <title>Draft genome sequence of Thermodesulfatator sp. S606.</title>
        <authorList>
            <person name="Lai Q."/>
            <person name="Cao J."/>
            <person name="Dupont S."/>
            <person name="Shao Z."/>
            <person name="Jebbar M."/>
            <person name="Alain K."/>
        </authorList>
    </citation>
    <scope>NUCLEOTIDE SEQUENCE [LARGE SCALE GENOMIC DNA]</scope>
    <source>
        <strain evidence="12 13">S606</strain>
    </source>
</reference>
<dbReference type="InterPro" id="IPR006375">
    <property type="entry name" value="Man1P_GuaTrfase/Man6P_Isoase"/>
</dbReference>
<feature type="domain" description="Mannose-6-phosphate isomerase type II C-terminal" evidence="10">
    <location>
        <begin position="348"/>
        <end position="458"/>
    </location>
</feature>
<dbReference type="CDD" id="cd02509">
    <property type="entry name" value="GDP-M1P_Guanylyltransferase"/>
    <property type="match status" value="1"/>
</dbReference>
<dbReference type="FunFam" id="2.60.120.10:FF:000032">
    <property type="entry name" value="Mannose-1-phosphate guanylyltransferase/mannose-6-phosphate isomerase"/>
    <property type="match status" value="1"/>
</dbReference>
<dbReference type="InterPro" id="IPR001538">
    <property type="entry name" value="Man6P_isomerase-2_C"/>
</dbReference>
<name>A0A177E8I9_9BACT</name>
<dbReference type="Gene3D" id="3.90.550.10">
    <property type="entry name" value="Spore Coat Polysaccharide Biosynthesis Protein SpsA, Chain A"/>
    <property type="match status" value="1"/>
</dbReference>
<dbReference type="FunFam" id="3.90.550.10:FF:000046">
    <property type="entry name" value="Mannose-1-phosphate guanylyltransferase (GDP)"/>
    <property type="match status" value="1"/>
</dbReference>
<dbReference type="InterPro" id="IPR029044">
    <property type="entry name" value="Nucleotide-diphossugar_trans"/>
</dbReference>
<comment type="caution">
    <text evidence="12">The sequence shown here is derived from an EMBL/GenBank/DDBJ whole genome shotgun (WGS) entry which is preliminary data.</text>
</comment>
<dbReference type="SUPFAM" id="SSF53448">
    <property type="entry name" value="Nucleotide-diphospho-sugar transferases"/>
    <property type="match status" value="1"/>
</dbReference>
<feature type="domain" description="Nucleotidyl transferase" evidence="9">
    <location>
        <begin position="2"/>
        <end position="278"/>
    </location>
</feature>
<dbReference type="EC" id="2.7.7.13" evidence="2"/>
<dbReference type="PANTHER" id="PTHR46390:SF1">
    <property type="entry name" value="MANNOSE-1-PHOSPHATE GUANYLYLTRANSFERASE"/>
    <property type="match status" value="1"/>
</dbReference>
<dbReference type="RefSeq" id="WP_068541153.1">
    <property type="nucleotide sequence ID" value="NZ_LSFI01000008.1"/>
</dbReference>
<comment type="similarity">
    <text evidence="1 8">Belongs to the mannose-6-phosphate isomerase type 2 family.</text>
</comment>
<evidence type="ECO:0000256" key="8">
    <source>
        <dbReference type="RuleBase" id="RU004190"/>
    </source>
</evidence>
<evidence type="ECO:0000256" key="6">
    <source>
        <dbReference type="ARBA" id="ARBA00023134"/>
    </source>
</evidence>
<evidence type="ECO:0000256" key="7">
    <source>
        <dbReference type="ARBA" id="ARBA00047343"/>
    </source>
</evidence>
<organism evidence="12 13">
    <name type="scientific">Thermodesulfatator autotrophicus</name>
    <dbReference type="NCBI Taxonomy" id="1795632"/>
    <lineage>
        <taxon>Bacteria</taxon>
        <taxon>Pseudomonadati</taxon>
        <taxon>Thermodesulfobacteriota</taxon>
        <taxon>Thermodesulfobacteria</taxon>
        <taxon>Thermodesulfobacteriales</taxon>
        <taxon>Thermodesulfatatoraceae</taxon>
        <taxon>Thermodesulfatator</taxon>
    </lineage>
</organism>
<dbReference type="InterPro" id="IPR014710">
    <property type="entry name" value="RmlC-like_jellyroll"/>
</dbReference>
<dbReference type="GO" id="GO:0009298">
    <property type="term" value="P:GDP-mannose biosynthetic process"/>
    <property type="evidence" value="ECO:0007669"/>
    <property type="project" value="TreeGrafter"/>
</dbReference>
<accession>A0A177E8I9</accession>
<evidence type="ECO:0000256" key="3">
    <source>
        <dbReference type="ARBA" id="ARBA00022679"/>
    </source>
</evidence>
<evidence type="ECO:0000259" key="10">
    <source>
        <dbReference type="Pfam" id="PF01050"/>
    </source>
</evidence>
<evidence type="ECO:0000259" key="9">
    <source>
        <dbReference type="Pfam" id="PF00483"/>
    </source>
</evidence>
<keyword evidence="6" id="KW-0342">GTP-binding</keyword>
<feature type="domain" description="MannoseP isomerase/GMP-like beta-helix" evidence="11">
    <location>
        <begin position="286"/>
        <end position="340"/>
    </location>
</feature>
<evidence type="ECO:0000313" key="12">
    <source>
        <dbReference type="EMBL" id="OAG28273.1"/>
    </source>
</evidence>
<dbReference type="InterPro" id="IPR051161">
    <property type="entry name" value="Mannose-6P_isomerase_type2"/>
</dbReference>
<protein>
    <recommendedName>
        <fullName evidence="2">mannose-1-phosphate guanylyltransferase</fullName>
        <ecNumber evidence="2">2.7.7.13</ecNumber>
    </recommendedName>
</protein>
<dbReference type="EMBL" id="LSFI01000008">
    <property type="protein sequence ID" value="OAG28273.1"/>
    <property type="molecule type" value="Genomic_DNA"/>
</dbReference>
<evidence type="ECO:0000259" key="11">
    <source>
        <dbReference type="Pfam" id="PF22640"/>
    </source>
</evidence>
<comment type="catalytic activity">
    <reaction evidence="7">
        <text>alpha-D-mannose 1-phosphate + GTP + H(+) = GDP-alpha-D-mannose + diphosphate</text>
        <dbReference type="Rhea" id="RHEA:15229"/>
        <dbReference type="ChEBI" id="CHEBI:15378"/>
        <dbReference type="ChEBI" id="CHEBI:33019"/>
        <dbReference type="ChEBI" id="CHEBI:37565"/>
        <dbReference type="ChEBI" id="CHEBI:57527"/>
        <dbReference type="ChEBI" id="CHEBI:58409"/>
        <dbReference type="EC" id="2.7.7.13"/>
    </reaction>
</comment>
<dbReference type="GO" id="GO:0005525">
    <property type="term" value="F:GTP binding"/>
    <property type="evidence" value="ECO:0007669"/>
    <property type="project" value="UniProtKB-KW"/>
</dbReference>
<dbReference type="GO" id="GO:0004475">
    <property type="term" value="F:mannose-1-phosphate guanylyltransferase (GTP) activity"/>
    <property type="evidence" value="ECO:0007669"/>
    <property type="project" value="UniProtKB-EC"/>
</dbReference>
<dbReference type="OrthoDB" id="9806359at2"/>
<keyword evidence="4" id="KW-0548">Nucleotidyltransferase</keyword>
<keyword evidence="5" id="KW-0547">Nucleotide-binding</keyword>
<dbReference type="InterPro" id="IPR049577">
    <property type="entry name" value="GMPP_N"/>
</dbReference>
<dbReference type="Pfam" id="PF00483">
    <property type="entry name" value="NTP_transferase"/>
    <property type="match status" value="1"/>
</dbReference>
<evidence type="ECO:0000256" key="2">
    <source>
        <dbReference type="ARBA" id="ARBA00012387"/>
    </source>
</evidence>
<dbReference type="AlphaFoldDB" id="A0A177E8I9"/>
<evidence type="ECO:0000256" key="1">
    <source>
        <dbReference type="ARBA" id="ARBA00006115"/>
    </source>
</evidence>
<dbReference type="NCBIfam" id="TIGR01479">
    <property type="entry name" value="GMP_PMI"/>
    <property type="match status" value="1"/>
</dbReference>
<keyword evidence="13" id="KW-1185">Reference proteome</keyword>
<dbReference type="GO" id="GO:0000271">
    <property type="term" value="P:polysaccharide biosynthetic process"/>
    <property type="evidence" value="ECO:0007669"/>
    <property type="project" value="InterPro"/>
</dbReference>
<gene>
    <name evidence="12" type="primary">cpsB</name>
    <name evidence="12" type="ORF">TH606_02675</name>
</gene>
<dbReference type="InterPro" id="IPR005835">
    <property type="entry name" value="NTP_transferase_dom"/>
</dbReference>
<dbReference type="Gene3D" id="2.60.120.10">
    <property type="entry name" value="Jelly Rolls"/>
    <property type="match status" value="1"/>
</dbReference>
<dbReference type="InterPro" id="IPR054566">
    <property type="entry name" value="ManC/GMP-like_b-helix"/>
</dbReference>
<evidence type="ECO:0000313" key="13">
    <source>
        <dbReference type="Proteomes" id="UP000076964"/>
    </source>
</evidence>
<dbReference type="Pfam" id="PF01050">
    <property type="entry name" value="MannoseP_isomer"/>
    <property type="match status" value="1"/>
</dbReference>
<dbReference type="PANTHER" id="PTHR46390">
    <property type="entry name" value="MANNOSE-1-PHOSPHATE GUANYLYLTRANSFERASE"/>
    <property type="match status" value="1"/>
</dbReference>
<dbReference type="CDD" id="cd02213">
    <property type="entry name" value="cupin_PMI_typeII_C"/>
    <property type="match status" value="1"/>
</dbReference>
<keyword evidence="3 12" id="KW-0808">Transferase</keyword>
<dbReference type="STRING" id="1795632.TH606_02675"/>
<evidence type="ECO:0000256" key="4">
    <source>
        <dbReference type="ARBA" id="ARBA00022695"/>
    </source>
</evidence>
<dbReference type="InterPro" id="IPR011051">
    <property type="entry name" value="RmlC_Cupin_sf"/>
</dbReference>
<proteinExistence type="inferred from homology"/>
<sequence>MKAIVLAGGSGTRLWPLSRKDYPKQFLKLNGDKSLLRQTVDRLLHFLEPQDILILTCEDYKFHVKAHLNDISGYQLLCEPLARNTGPAIAYGFKYALEHWGISPDEPVLICPSDHLIEPKNVFAQTVEKATKVAQDGFLVTFGITPTRPETGYGYIKQGKVLEESPVFSAYEVARFTEKPDLNTAKKYLEEGGYYWNAGIFLFTPEVFSKELASCAPDIFALYEQDFSSLTANFADMPDISIDYALMEKSSRVAVVPLSLYWNDIGSWDALFDVLNKDSSGNAKTGRVITIDTENSMILGQKRLIATIGLEDHLVVETPDAILIVKKGEAQKVSNLVKQLKSEGYPEALEHVTTYRPWGSYTVLEEGPRYKIKRIVVNPGERLSLQMHYHRSEHWVVVRGTARVQIDDEEYFLHENESVFVPKSTKHRLENPGKIPLEIIEVQNGEYLGEDDIVRFDDVYGRSPNQ</sequence>
<dbReference type="SUPFAM" id="SSF51182">
    <property type="entry name" value="RmlC-like cupins"/>
    <property type="match status" value="1"/>
</dbReference>
<evidence type="ECO:0000256" key="5">
    <source>
        <dbReference type="ARBA" id="ARBA00022741"/>
    </source>
</evidence>